<dbReference type="PANTHER" id="PTHR18875:SF3">
    <property type="entry name" value="CENTROSOMAL PROTEIN OF 63 KDA"/>
    <property type="match status" value="1"/>
</dbReference>
<feature type="compositionally biased region" description="Basic and acidic residues" evidence="6">
    <location>
        <begin position="560"/>
        <end position="573"/>
    </location>
</feature>
<keyword evidence="3" id="KW-0963">Cytoplasm</keyword>
<feature type="coiled-coil region" evidence="5">
    <location>
        <begin position="39"/>
        <end position="66"/>
    </location>
</feature>
<keyword evidence="4 5" id="KW-0175">Coiled coil</keyword>
<keyword evidence="10" id="KW-1185">Reference proteome</keyword>
<gene>
    <name evidence="9" type="ORF">P4O66_009789</name>
</gene>
<evidence type="ECO:0000259" key="7">
    <source>
        <dbReference type="Pfam" id="PF17045"/>
    </source>
</evidence>
<feature type="domain" description="CEP63/Deup1 CEP152 binding coiled coil" evidence="8">
    <location>
        <begin position="695"/>
        <end position="730"/>
    </location>
</feature>
<dbReference type="PANTHER" id="PTHR18875">
    <property type="entry name" value="SARCOMA ANTIGEN NY-SAR-24/CYTOSKELETAL PROTEIN SOJO"/>
    <property type="match status" value="1"/>
</dbReference>
<accession>A0AAD9DXP7</accession>
<dbReference type="Proteomes" id="UP001239994">
    <property type="component" value="Unassembled WGS sequence"/>
</dbReference>
<feature type="region of interest" description="Disordered" evidence="6">
    <location>
        <begin position="264"/>
        <end position="284"/>
    </location>
</feature>
<proteinExistence type="inferred from homology"/>
<feature type="coiled-coil region" evidence="5">
    <location>
        <begin position="124"/>
        <end position="256"/>
    </location>
</feature>
<feature type="region of interest" description="Disordered" evidence="6">
    <location>
        <begin position="619"/>
        <end position="683"/>
    </location>
</feature>
<feature type="domain" description="CEP63/Deup1 N-terminal" evidence="7">
    <location>
        <begin position="82"/>
        <end position="297"/>
    </location>
</feature>
<sequence>MDAFLGTLQDHDISSVLTSCEPELQELMRQIDIMVNHKRSEWEAEVRALELRLHNGEAELQSARDLLDKRNSEMIRVRQAVSSLLGLQDIGFHMISVVVEKGLLQIRVLGKQLEDMQAAKQELAGKYERQLQHVKEELSKLKHSYEKLQRKNLKEAREGARSQVEEKGEVLFLSRKLEEFRQRSAEWEQQRLQYQRQVVSLEAQRKNLAEQFTLMQAQGAGGLQAQAEAQLLRVQLQRAQGSLQTQELELERLRLLQDDLGDSQREQQVSGSAAANAPGQVLSEERQELRATLDSQDQFVQSLSLQEQQLHTQVTHLRQSLQAKEHIIRSLEGCLASQSSSPGLASLRQELDRVVTKLHSSQDCEKHLKTEVTRLRNKLDTVRRQRADGSKREQEQKQAEEEHARSVAEVKRLREELQRAEQTRHGELEGMRKEVSQLTSELHQRDIAMATLSGSASGMERQLRAEVERAEHREAELKVTQVQLETLKIENQHLNDLLERVESRSPKVFALIQPSLQGRQNVGSLRDSYMSSLGSLEQEGEAGGLGPQEPGPQTGGPIRQRPDRPRTHDEGTLHRTQSAPHGRCEAELQAVESRMQARSSHYERQIQTLLKQLEALSVPSPHRADGQPGESMPPVSPLPSPSSSGSSSSSADGGQRRAALRGTAAREEKAPASGPAGDPISVERCAASPAVSVASRFLEEESLRSEELLQRLDSHIQSMKQENTETVHKYLGKDSSPQSAH</sequence>
<dbReference type="GO" id="GO:0007099">
    <property type="term" value="P:centriole replication"/>
    <property type="evidence" value="ECO:0007669"/>
    <property type="project" value="TreeGrafter"/>
</dbReference>
<comment type="caution">
    <text evidence="9">The sequence shown here is derived from an EMBL/GenBank/DDBJ whole genome shotgun (WGS) entry which is preliminary data.</text>
</comment>
<evidence type="ECO:0000256" key="1">
    <source>
        <dbReference type="ARBA" id="ARBA00004496"/>
    </source>
</evidence>
<evidence type="ECO:0000313" key="9">
    <source>
        <dbReference type="EMBL" id="KAK1796774.1"/>
    </source>
</evidence>
<feature type="compositionally biased region" description="Low complexity" evidence="6">
    <location>
        <begin position="641"/>
        <end position="650"/>
    </location>
</feature>
<comment type="similarity">
    <text evidence="2">Belongs to the CEP63 family.</text>
</comment>
<evidence type="ECO:0000256" key="3">
    <source>
        <dbReference type="ARBA" id="ARBA00022490"/>
    </source>
</evidence>
<feature type="region of interest" description="Disordered" evidence="6">
    <location>
        <begin position="536"/>
        <end position="583"/>
    </location>
</feature>
<evidence type="ECO:0000256" key="2">
    <source>
        <dbReference type="ARBA" id="ARBA00007181"/>
    </source>
</evidence>
<organism evidence="9 10">
    <name type="scientific">Electrophorus voltai</name>
    <dbReference type="NCBI Taxonomy" id="2609070"/>
    <lineage>
        <taxon>Eukaryota</taxon>
        <taxon>Metazoa</taxon>
        <taxon>Chordata</taxon>
        <taxon>Craniata</taxon>
        <taxon>Vertebrata</taxon>
        <taxon>Euteleostomi</taxon>
        <taxon>Actinopterygii</taxon>
        <taxon>Neopterygii</taxon>
        <taxon>Teleostei</taxon>
        <taxon>Ostariophysi</taxon>
        <taxon>Gymnotiformes</taxon>
        <taxon>Gymnotoidei</taxon>
        <taxon>Gymnotidae</taxon>
        <taxon>Electrophorus</taxon>
    </lineage>
</organism>
<feature type="coiled-coil region" evidence="5">
    <location>
        <begin position="460"/>
        <end position="504"/>
    </location>
</feature>
<evidence type="ECO:0000256" key="6">
    <source>
        <dbReference type="SAM" id="MobiDB-lite"/>
    </source>
</evidence>
<dbReference type="InterPro" id="IPR057656">
    <property type="entry name" value="CEP63/Deup1_CC"/>
</dbReference>
<evidence type="ECO:0000256" key="4">
    <source>
        <dbReference type="ARBA" id="ARBA00023054"/>
    </source>
</evidence>
<dbReference type="EMBL" id="JAROKS010000015">
    <property type="protein sequence ID" value="KAK1796774.1"/>
    <property type="molecule type" value="Genomic_DNA"/>
</dbReference>
<evidence type="ECO:0000256" key="5">
    <source>
        <dbReference type="SAM" id="Coils"/>
    </source>
</evidence>
<dbReference type="Pfam" id="PF25771">
    <property type="entry name" value="CC_CEP152-bind"/>
    <property type="match status" value="1"/>
</dbReference>
<evidence type="ECO:0008006" key="11">
    <source>
        <dbReference type="Google" id="ProtNLM"/>
    </source>
</evidence>
<dbReference type="AlphaFoldDB" id="A0AAD9DXP7"/>
<reference evidence="9" key="1">
    <citation type="submission" date="2023-03" db="EMBL/GenBank/DDBJ databases">
        <title>Electrophorus voltai genome.</title>
        <authorList>
            <person name="Bian C."/>
        </authorList>
    </citation>
    <scope>NUCLEOTIDE SEQUENCE</scope>
    <source>
        <strain evidence="9">CB-2022</strain>
        <tissue evidence="9">Muscle</tissue>
    </source>
</reference>
<evidence type="ECO:0000259" key="8">
    <source>
        <dbReference type="Pfam" id="PF25771"/>
    </source>
</evidence>
<dbReference type="InterPro" id="IPR031470">
    <property type="entry name" value="CEP63/Deup1_N"/>
</dbReference>
<comment type="subcellular location">
    <subcellularLocation>
        <location evidence="1">Cytoplasm</location>
    </subcellularLocation>
</comment>
<evidence type="ECO:0000313" key="10">
    <source>
        <dbReference type="Proteomes" id="UP001239994"/>
    </source>
</evidence>
<feature type="region of interest" description="Disordered" evidence="6">
    <location>
        <begin position="379"/>
        <end position="409"/>
    </location>
</feature>
<dbReference type="Pfam" id="PF17045">
    <property type="entry name" value="CEP63"/>
    <property type="match status" value="1"/>
</dbReference>
<name>A0AAD9DXP7_9TELE</name>
<dbReference type="GO" id="GO:0098535">
    <property type="term" value="P:de novo centriole assembly involved in multi-ciliated epithelial cell differentiation"/>
    <property type="evidence" value="ECO:0007669"/>
    <property type="project" value="TreeGrafter"/>
</dbReference>
<dbReference type="GO" id="GO:0005814">
    <property type="term" value="C:centriole"/>
    <property type="evidence" value="ECO:0007669"/>
    <property type="project" value="TreeGrafter"/>
</dbReference>
<feature type="compositionally biased region" description="Low complexity" evidence="6">
    <location>
        <begin position="547"/>
        <end position="557"/>
    </location>
</feature>
<dbReference type="GO" id="GO:0005737">
    <property type="term" value="C:cytoplasm"/>
    <property type="evidence" value="ECO:0007669"/>
    <property type="project" value="UniProtKB-SubCell"/>
</dbReference>
<protein>
    <recommendedName>
        <fullName evidence="11">Centrosomal protein Cep63/Deup1 N-terminal domain-containing protein</fullName>
    </recommendedName>
</protein>